<proteinExistence type="predicted"/>
<name>A0A1Q9E2H9_SYMMI</name>
<comment type="caution">
    <text evidence="1">The sequence shown here is derived from an EMBL/GenBank/DDBJ whole genome shotgun (WGS) entry which is preliminary data.</text>
</comment>
<evidence type="ECO:0000313" key="2">
    <source>
        <dbReference type="Proteomes" id="UP000186817"/>
    </source>
</evidence>
<dbReference type="AlphaFoldDB" id="A0A1Q9E2H9"/>
<gene>
    <name evidence="1" type="ORF">AK812_SmicGene15627</name>
</gene>
<keyword evidence="2" id="KW-1185">Reference proteome</keyword>
<reference evidence="1 2" key="1">
    <citation type="submission" date="2016-02" db="EMBL/GenBank/DDBJ databases">
        <title>Genome analysis of coral dinoflagellate symbionts highlights evolutionary adaptations to a symbiotic lifestyle.</title>
        <authorList>
            <person name="Aranda M."/>
            <person name="Li Y."/>
            <person name="Liew Y.J."/>
            <person name="Baumgarten S."/>
            <person name="Simakov O."/>
            <person name="Wilson M."/>
            <person name="Piel J."/>
            <person name="Ashoor H."/>
            <person name="Bougouffa S."/>
            <person name="Bajic V.B."/>
            <person name="Ryu T."/>
            <person name="Ravasi T."/>
            <person name="Bayer T."/>
            <person name="Micklem G."/>
            <person name="Kim H."/>
            <person name="Bhak J."/>
            <person name="Lajeunesse T.C."/>
            <person name="Voolstra C.R."/>
        </authorList>
    </citation>
    <scope>NUCLEOTIDE SEQUENCE [LARGE SCALE GENOMIC DNA]</scope>
    <source>
        <strain evidence="1 2">CCMP2467</strain>
    </source>
</reference>
<evidence type="ECO:0000313" key="1">
    <source>
        <dbReference type="EMBL" id="OLQ01620.1"/>
    </source>
</evidence>
<protein>
    <submittedName>
        <fullName evidence="1">Uncharacterized protein</fullName>
    </submittedName>
</protein>
<organism evidence="1 2">
    <name type="scientific">Symbiodinium microadriaticum</name>
    <name type="common">Dinoflagellate</name>
    <name type="synonym">Zooxanthella microadriatica</name>
    <dbReference type="NCBI Taxonomy" id="2951"/>
    <lineage>
        <taxon>Eukaryota</taxon>
        <taxon>Sar</taxon>
        <taxon>Alveolata</taxon>
        <taxon>Dinophyceae</taxon>
        <taxon>Suessiales</taxon>
        <taxon>Symbiodiniaceae</taxon>
        <taxon>Symbiodinium</taxon>
    </lineage>
</organism>
<sequence>MRRGSDYHCIKLSGHINEFVIFDPAQVYVEYVVWYKRRTGLAPDEVTFSALVAAHARKYRYEEICWFSDLDLKDASISAKVLTPYRGFTELVKQRVTEEQVGKCVREASDPYGLERQKSLSQCMYQLVRRLQLVSLVLGKKDVLGTNMPPVLLAGNLANGTQSRSKIRRNVTL</sequence>
<dbReference type="Proteomes" id="UP000186817">
    <property type="component" value="Unassembled WGS sequence"/>
</dbReference>
<accession>A0A1Q9E2H9</accession>
<dbReference type="EMBL" id="LSRX01000286">
    <property type="protein sequence ID" value="OLQ01620.1"/>
    <property type="molecule type" value="Genomic_DNA"/>
</dbReference>